<dbReference type="RefSeq" id="WP_064627839.1">
    <property type="nucleotide sequence ID" value="NZ_LQYE01000001.1"/>
</dbReference>
<evidence type="ECO:0000256" key="1">
    <source>
        <dbReference type="ARBA" id="ARBA00022801"/>
    </source>
</evidence>
<dbReference type="Pfam" id="PF00561">
    <property type="entry name" value="Abhydrolase_1"/>
    <property type="match status" value="1"/>
</dbReference>
<dbReference type="EMBL" id="LQYE01000001">
    <property type="protein sequence ID" value="OAT70642.1"/>
    <property type="molecule type" value="Genomic_DNA"/>
</dbReference>
<proteinExistence type="predicted"/>
<name>A0A179VHK9_9MYCO</name>
<reference evidence="3 4" key="1">
    <citation type="submission" date="2016-01" db="EMBL/GenBank/DDBJ databases">
        <title>Mycobacterium immunogenum strain CD11_6 genome sequencing and assembly.</title>
        <authorList>
            <person name="Kaur G."/>
            <person name="Nair G.R."/>
            <person name="Mayilraj S."/>
        </authorList>
    </citation>
    <scope>NUCLEOTIDE SEQUENCE [LARGE SCALE GENOMIC DNA]</scope>
    <source>
        <strain evidence="3 4">CD11-6</strain>
    </source>
</reference>
<dbReference type="InterPro" id="IPR000639">
    <property type="entry name" value="Epox_hydrolase-like"/>
</dbReference>
<dbReference type="InterPro" id="IPR029058">
    <property type="entry name" value="AB_hydrolase_fold"/>
</dbReference>
<sequence>MTAPQITHRQLSVNGIDMHVAEQGRGPAVVLCHGFPGLWYTWRHQLAALSAAGYRAIAPDMRGYGRTTAPRDVTAYDRATTVGDLVGLLDALDLRDAVFCGHDFGAHLVWDMPAWAGDRVRALIQLSVPRARRLPVMPSVGFNYLASQHFTHLEYFQEPGLAESELDAQPKMFLATLFHALSGANRYLDCWNHPARVEGKRNGYLDVLPSPPPLPWNWLSGHDLDYYAAEFARTGFTGGLNWYRAEDLVWSQNKDLHDKPIEVPVAFLAGSADPVLEILGRDPMAAMADLVPGLRSTQIVPGAGHFVQMERPDVVNRAMVEFLDSLARG</sequence>
<evidence type="ECO:0000313" key="4">
    <source>
        <dbReference type="Proteomes" id="UP000186919"/>
    </source>
</evidence>
<gene>
    <name evidence="3" type="ORF">AWB85_04800</name>
</gene>
<dbReference type="AlphaFoldDB" id="A0A179VHK9"/>
<dbReference type="Proteomes" id="UP000186919">
    <property type="component" value="Unassembled WGS sequence"/>
</dbReference>
<dbReference type="SUPFAM" id="SSF53474">
    <property type="entry name" value="alpha/beta-Hydrolases"/>
    <property type="match status" value="1"/>
</dbReference>
<organism evidence="3 4">
    <name type="scientific">Mycobacteroides immunogenum</name>
    <dbReference type="NCBI Taxonomy" id="83262"/>
    <lineage>
        <taxon>Bacteria</taxon>
        <taxon>Bacillati</taxon>
        <taxon>Actinomycetota</taxon>
        <taxon>Actinomycetes</taxon>
        <taxon>Mycobacteriales</taxon>
        <taxon>Mycobacteriaceae</taxon>
        <taxon>Mycobacteroides</taxon>
    </lineage>
</organism>
<feature type="domain" description="AB hydrolase-1" evidence="2">
    <location>
        <begin position="27"/>
        <end position="312"/>
    </location>
</feature>
<dbReference type="PANTHER" id="PTHR43329">
    <property type="entry name" value="EPOXIDE HYDROLASE"/>
    <property type="match status" value="1"/>
</dbReference>
<accession>A0A179VHK9</accession>
<dbReference type="Gene3D" id="3.40.50.1820">
    <property type="entry name" value="alpha/beta hydrolase"/>
    <property type="match status" value="1"/>
</dbReference>
<protein>
    <submittedName>
        <fullName evidence="3">Hydrolase</fullName>
    </submittedName>
</protein>
<dbReference type="GO" id="GO:0016787">
    <property type="term" value="F:hydrolase activity"/>
    <property type="evidence" value="ECO:0007669"/>
    <property type="project" value="UniProtKB-KW"/>
</dbReference>
<dbReference type="InterPro" id="IPR000073">
    <property type="entry name" value="AB_hydrolase_1"/>
</dbReference>
<evidence type="ECO:0000313" key="3">
    <source>
        <dbReference type="EMBL" id="OAT70642.1"/>
    </source>
</evidence>
<keyword evidence="1 3" id="KW-0378">Hydrolase</keyword>
<evidence type="ECO:0000259" key="2">
    <source>
        <dbReference type="Pfam" id="PF00561"/>
    </source>
</evidence>
<comment type="caution">
    <text evidence="3">The sequence shown here is derived from an EMBL/GenBank/DDBJ whole genome shotgun (WGS) entry which is preliminary data.</text>
</comment>
<dbReference type="PRINTS" id="PR00412">
    <property type="entry name" value="EPOXHYDRLASE"/>
</dbReference>